<protein>
    <submittedName>
        <fullName evidence="2">Uncharacterized protein</fullName>
    </submittedName>
</protein>
<dbReference type="Proteomes" id="UP001066276">
    <property type="component" value="Chromosome 10"/>
</dbReference>
<evidence type="ECO:0000313" key="3">
    <source>
        <dbReference type="Proteomes" id="UP001066276"/>
    </source>
</evidence>
<sequence length="106" mass="11655">MQSSISGRGRGSVRESEVTGQGHMGSPDHDAHVQRILRIMRGRAKQALIPSETSGKRGRLSVEERQLGTRKNMAVPELDQQNNVIVVSDEEEETQAVSDGLISDFK</sequence>
<dbReference type="EMBL" id="JANPWB010000014">
    <property type="protein sequence ID" value="KAJ1099783.1"/>
    <property type="molecule type" value="Genomic_DNA"/>
</dbReference>
<name>A0AAV7MCY1_PLEWA</name>
<evidence type="ECO:0000256" key="1">
    <source>
        <dbReference type="SAM" id="MobiDB-lite"/>
    </source>
</evidence>
<proteinExistence type="predicted"/>
<reference evidence="2" key="1">
    <citation type="journal article" date="2022" name="bioRxiv">
        <title>Sequencing and chromosome-scale assembly of the giantPleurodeles waltlgenome.</title>
        <authorList>
            <person name="Brown T."/>
            <person name="Elewa A."/>
            <person name="Iarovenko S."/>
            <person name="Subramanian E."/>
            <person name="Araus A.J."/>
            <person name="Petzold A."/>
            <person name="Susuki M."/>
            <person name="Suzuki K.-i.T."/>
            <person name="Hayashi T."/>
            <person name="Toyoda A."/>
            <person name="Oliveira C."/>
            <person name="Osipova E."/>
            <person name="Leigh N.D."/>
            <person name="Simon A."/>
            <person name="Yun M.H."/>
        </authorList>
    </citation>
    <scope>NUCLEOTIDE SEQUENCE</scope>
    <source>
        <strain evidence="2">20211129_DDA</strain>
        <tissue evidence="2">Liver</tissue>
    </source>
</reference>
<evidence type="ECO:0000313" key="2">
    <source>
        <dbReference type="EMBL" id="KAJ1099783.1"/>
    </source>
</evidence>
<organism evidence="2 3">
    <name type="scientific">Pleurodeles waltl</name>
    <name type="common">Iberian ribbed newt</name>
    <dbReference type="NCBI Taxonomy" id="8319"/>
    <lineage>
        <taxon>Eukaryota</taxon>
        <taxon>Metazoa</taxon>
        <taxon>Chordata</taxon>
        <taxon>Craniata</taxon>
        <taxon>Vertebrata</taxon>
        <taxon>Euteleostomi</taxon>
        <taxon>Amphibia</taxon>
        <taxon>Batrachia</taxon>
        <taxon>Caudata</taxon>
        <taxon>Salamandroidea</taxon>
        <taxon>Salamandridae</taxon>
        <taxon>Pleurodelinae</taxon>
        <taxon>Pleurodeles</taxon>
    </lineage>
</organism>
<feature type="region of interest" description="Disordered" evidence="1">
    <location>
        <begin position="1"/>
        <end position="34"/>
    </location>
</feature>
<comment type="caution">
    <text evidence="2">The sequence shown here is derived from an EMBL/GenBank/DDBJ whole genome shotgun (WGS) entry which is preliminary data.</text>
</comment>
<gene>
    <name evidence="2" type="ORF">NDU88_004879</name>
</gene>
<accession>A0AAV7MCY1</accession>
<dbReference type="AlphaFoldDB" id="A0AAV7MCY1"/>
<keyword evidence="3" id="KW-1185">Reference proteome</keyword>